<dbReference type="GO" id="GO:0004190">
    <property type="term" value="F:aspartic-type endopeptidase activity"/>
    <property type="evidence" value="ECO:0007669"/>
    <property type="project" value="UniProtKB-KW"/>
</dbReference>
<evidence type="ECO:0000313" key="2">
    <source>
        <dbReference type="EMBL" id="OBZ80363.1"/>
    </source>
</evidence>
<dbReference type="PROSITE" id="PS00141">
    <property type="entry name" value="ASP_PROTEASE"/>
    <property type="match status" value="1"/>
</dbReference>
<dbReference type="SUPFAM" id="SSF50630">
    <property type="entry name" value="Acid proteases"/>
    <property type="match status" value="1"/>
</dbReference>
<gene>
    <name evidence="2" type="ORF">A0J61_11588</name>
</gene>
<dbReference type="OrthoDB" id="2216358at2759"/>
<feature type="non-terminal residue" evidence="2">
    <location>
        <position position="1"/>
    </location>
</feature>
<proteinExistence type="predicted"/>
<dbReference type="Proteomes" id="UP000093000">
    <property type="component" value="Unassembled WGS sequence"/>
</dbReference>
<dbReference type="InterPro" id="IPR001969">
    <property type="entry name" value="Aspartic_peptidase_AS"/>
</dbReference>
<dbReference type="AlphaFoldDB" id="A0A1C7MU52"/>
<evidence type="ECO:0000313" key="3">
    <source>
        <dbReference type="Proteomes" id="UP000093000"/>
    </source>
</evidence>
<keyword evidence="1" id="KW-0645">Protease</keyword>
<keyword evidence="1" id="KW-0378">Hydrolase</keyword>
<evidence type="ECO:0000256" key="1">
    <source>
        <dbReference type="ARBA" id="ARBA00022750"/>
    </source>
</evidence>
<sequence length="306" mass="32536">SGAPRSQPRKNGQYHRWTKDGEPICGHCNKVDHLSKKCRIRRQGNSVNHVEADVVETNDPPSVNTVQTSPPTPAQYAAIPIEDDPFAQGDFAIQNITTLPENSPSVSTPRIRLTLQGHLVQALVDTGANICALRTSVANKLGLNPDSSKSAAFTIANSGHASSRGTVSIPTMLGSINTVITYHVVDSLSHPVILGYPQLKRLGAVIHTNTNTIHFSGSSGDSGSFGDFGSTRSMCTMVSSLRLPGQHHAYVDIRGPPNSAAFVSTPSDLAAEKLIGVAAGIVNFDNDGIATLVPTSIYLHRSKFLL</sequence>
<accession>A0A1C7MU52</accession>
<comment type="caution">
    <text evidence="2">The sequence shown here is derived from an EMBL/GenBank/DDBJ whole genome shotgun (WGS) entry which is preliminary data.</text>
</comment>
<dbReference type="GO" id="GO:0006508">
    <property type="term" value="P:proteolysis"/>
    <property type="evidence" value="ECO:0007669"/>
    <property type="project" value="InterPro"/>
</dbReference>
<dbReference type="Pfam" id="PF13975">
    <property type="entry name" value="gag-asp_proteas"/>
    <property type="match status" value="1"/>
</dbReference>
<dbReference type="InterPro" id="IPR021109">
    <property type="entry name" value="Peptidase_aspartic_dom_sf"/>
</dbReference>
<organism evidence="2 3">
    <name type="scientific">Choanephora cucurbitarum</name>
    <dbReference type="NCBI Taxonomy" id="101091"/>
    <lineage>
        <taxon>Eukaryota</taxon>
        <taxon>Fungi</taxon>
        <taxon>Fungi incertae sedis</taxon>
        <taxon>Mucoromycota</taxon>
        <taxon>Mucoromycotina</taxon>
        <taxon>Mucoromycetes</taxon>
        <taxon>Mucorales</taxon>
        <taxon>Mucorineae</taxon>
        <taxon>Choanephoraceae</taxon>
        <taxon>Choanephoroideae</taxon>
        <taxon>Choanephora</taxon>
    </lineage>
</organism>
<name>A0A1C7MU52_9FUNG</name>
<dbReference type="Gene3D" id="2.40.70.10">
    <property type="entry name" value="Acid Proteases"/>
    <property type="match status" value="1"/>
</dbReference>
<keyword evidence="1" id="KW-0064">Aspartyl protease</keyword>
<protein>
    <recommendedName>
        <fullName evidence="4">Peptidase A2 domain-containing protein</fullName>
    </recommendedName>
</protein>
<dbReference type="CDD" id="cd00303">
    <property type="entry name" value="retropepsin_like"/>
    <property type="match status" value="1"/>
</dbReference>
<keyword evidence="3" id="KW-1185">Reference proteome</keyword>
<evidence type="ECO:0008006" key="4">
    <source>
        <dbReference type="Google" id="ProtNLM"/>
    </source>
</evidence>
<dbReference type="InParanoid" id="A0A1C7MU52"/>
<reference evidence="2 3" key="1">
    <citation type="submission" date="2016-03" db="EMBL/GenBank/DDBJ databases">
        <title>Choanephora cucurbitarum.</title>
        <authorList>
            <person name="Min B."/>
            <person name="Park H."/>
            <person name="Park J.-H."/>
            <person name="Shin H.-D."/>
            <person name="Choi I.-G."/>
        </authorList>
    </citation>
    <scope>NUCLEOTIDE SEQUENCE [LARGE SCALE GENOMIC DNA]</scope>
    <source>
        <strain evidence="2 3">KUS-F28377</strain>
    </source>
</reference>
<dbReference type="EMBL" id="LUGH01002227">
    <property type="protein sequence ID" value="OBZ80363.1"/>
    <property type="molecule type" value="Genomic_DNA"/>
</dbReference>